<feature type="transmembrane region" description="Helical" evidence="1">
    <location>
        <begin position="27"/>
        <end position="50"/>
    </location>
</feature>
<gene>
    <name evidence="2" type="ORF">ET445_04815</name>
</gene>
<dbReference type="OrthoDB" id="5195922at2"/>
<dbReference type="AlphaFoldDB" id="A0A4P6F9Z6"/>
<feature type="transmembrane region" description="Helical" evidence="1">
    <location>
        <begin position="110"/>
        <end position="130"/>
    </location>
</feature>
<reference evidence="2 3" key="1">
    <citation type="submission" date="2019-01" db="EMBL/GenBank/DDBJ databases">
        <title>Genome sequencing of strain FW100M-8.</title>
        <authorList>
            <person name="Heo J."/>
            <person name="Kim S.-J."/>
            <person name="Kim J.-S."/>
            <person name="Hong S.-B."/>
            <person name="Kwon S.-W."/>
        </authorList>
    </citation>
    <scope>NUCLEOTIDE SEQUENCE [LARGE SCALE GENOMIC DNA]</scope>
    <source>
        <strain evidence="2 3">FW100M-8</strain>
    </source>
</reference>
<dbReference type="RefSeq" id="WP_129189323.1">
    <property type="nucleotide sequence ID" value="NZ_CP035491.1"/>
</dbReference>
<feature type="transmembrane region" description="Helical" evidence="1">
    <location>
        <begin position="205"/>
        <end position="225"/>
    </location>
</feature>
<feature type="transmembrane region" description="Helical" evidence="1">
    <location>
        <begin position="56"/>
        <end position="81"/>
    </location>
</feature>
<feature type="transmembrane region" description="Helical" evidence="1">
    <location>
        <begin position="142"/>
        <end position="170"/>
    </location>
</feature>
<evidence type="ECO:0000313" key="2">
    <source>
        <dbReference type="EMBL" id="QAY72762.1"/>
    </source>
</evidence>
<dbReference type="EMBL" id="CP035491">
    <property type="protein sequence ID" value="QAY72762.1"/>
    <property type="molecule type" value="Genomic_DNA"/>
</dbReference>
<dbReference type="Proteomes" id="UP000291259">
    <property type="component" value="Chromosome"/>
</dbReference>
<proteinExistence type="predicted"/>
<keyword evidence="1" id="KW-0812">Transmembrane</keyword>
<keyword evidence="1" id="KW-1133">Transmembrane helix</keyword>
<sequence length="252" mass="26393">MSPKQTPASPKKDLPWMRRAIGVRRGLAWATVGSLCVLVVAMLASLIPISAGAEALPLWVLVPLILSTVGLIGAGSLMAVWSRVLKLEQRRGTGEDLPVLRRWELANTSALVVGIACFLVAALATAGLSAMSDAGETSVDRYLPAVAVLAAVGVGLFLVAFVGGSVAGGIVLAGARWWWVGFVFSVGMLLLAYGLTGAISPAPGMLLVAVGVGGYFWALSVGLRGKRAGAIEARRRKEEESGDWARFLDSRR</sequence>
<organism evidence="2 3">
    <name type="scientific">Agromyces protaetiae</name>
    <dbReference type="NCBI Taxonomy" id="2509455"/>
    <lineage>
        <taxon>Bacteria</taxon>
        <taxon>Bacillati</taxon>
        <taxon>Actinomycetota</taxon>
        <taxon>Actinomycetes</taxon>
        <taxon>Micrococcales</taxon>
        <taxon>Microbacteriaceae</taxon>
        <taxon>Agromyces</taxon>
    </lineage>
</organism>
<dbReference type="KEGG" id="agf:ET445_04815"/>
<evidence type="ECO:0000313" key="3">
    <source>
        <dbReference type="Proteomes" id="UP000291259"/>
    </source>
</evidence>
<keyword evidence="3" id="KW-1185">Reference proteome</keyword>
<protein>
    <submittedName>
        <fullName evidence="2">Uncharacterized protein</fullName>
    </submittedName>
</protein>
<feature type="transmembrane region" description="Helical" evidence="1">
    <location>
        <begin position="177"/>
        <end position="199"/>
    </location>
</feature>
<name>A0A4P6F9Z6_9MICO</name>
<keyword evidence="1" id="KW-0472">Membrane</keyword>
<accession>A0A4P6F9Z6</accession>
<evidence type="ECO:0000256" key="1">
    <source>
        <dbReference type="SAM" id="Phobius"/>
    </source>
</evidence>